<dbReference type="KEGG" id="lmat:92514786"/>
<dbReference type="GeneID" id="92514786"/>
<protein>
    <submittedName>
        <fullName evidence="1">Uncharacterized protein</fullName>
    </submittedName>
</protein>
<dbReference type="RefSeq" id="XP_067179071.1">
    <property type="nucleotide sequence ID" value="XM_067322274.1"/>
</dbReference>
<organism evidence="1 2">
    <name type="scientific">Leishmania martiniquensis</name>
    <dbReference type="NCBI Taxonomy" id="1580590"/>
    <lineage>
        <taxon>Eukaryota</taxon>
        <taxon>Discoba</taxon>
        <taxon>Euglenozoa</taxon>
        <taxon>Kinetoplastea</taxon>
        <taxon>Metakinetoplastina</taxon>
        <taxon>Trypanosomatida</taxon>
        <taxon>Trypanosomatidae</taxon>
        <taxon>Leishmaniinae</taxon>
        <taxon>Leishmania</taxon>
    </lineage>
</organism>
<keyword evidence="2" id="KW-1185">Reference proteome</keyword>
<reference evidence="1 2" key="1">
    <citation type="submission" date="2021-03" db="EMBL/GenBank/DDBJ databases">
        <title>Leishmania (Mundinia) martiniquensis Genome sequencing and assembly.</title>
        <authorList>
            <person name="Almutairi H."/>
            <person name="Gatherer D."/>
        </authorList>
    </citation>
    <scope>NUCLEOTIDE SEQUENCE [LARGE SCALE GENOMIC DNA]</scope>
    <source>
        <strain evidence="1">LSCM1</strain>
    </source>
</reference>
<comment type="caution">
    <text evidence="1">The sequence shown here is derived from an EMBL/GenBank/DDBJ whole genome shotgun (WGS) entry which is preliminary data.</text>
</comment>
<name>A0A836HKB3_9TRYP</name>
<accession>A0A836HKB3</accession>
<evidence type="ECO:0000313" key="1">
    <source>
        <dbReference type="EMBL" id="KAG5479516.1"/>
    </source>
</evidence>
<dbReference type="Proteomes" id="UP000673552">
    <property type="component" value="Chromosome 21"/>
</dbReference>
<proteinExistence type="predicted"/>
<sequence>MHGWTTACVSLRRGRRRRRNPNAVTVTALSQRMQRFHLRRPQSFRPTVQQTTMQHPCATTASSFLTTASRVLAVGASGTAVPPVNDYATAIMPLAADKSIGLRCSLKQE</sequence>
<dbReference type="AlphaFoldDB" id="A0A836HKB3"/>
<dbReference type="EMBL" id="JAFEUZ010000021">
    <property type="protein sequence ID" value="KAG5479516.1"/>
    <property type="molecule type" value="Genomic_DNA"/>
</dbReference>
<gene>
    <name evidence="1" type="ORF">LSCM1_04782</name>
</gene>
<evidence type="ECO:0000313" key="2">
    <source>
        <dbReference type="Proteomes" id="UP000673552"/>
    </source>
</evidence>